<gene>
    <name evidence="2" type="ORF">MPSYJ_34020</name>
</gene>
<organism evidence="2 3">
    <name type="scientific">Mycolicibacterium psychrotolerans</name>
    <dbReference type="NCBI Taxonomy" id="216929"/>
    <lineage>
        <taxon>Bacteria</taxon>
        <taxon>Bacillati</taxon>
        <taxon>Actinomycetota</taxon>
        <taxon>Actinomycetes</taxon>
        <taxon>Mycobacteriales</taxon>
        <taxon>Mycobacteriaceae</taxon>
        <taxon>Mycolicibacterium</taxon>
    </lineage>
</organism>
<evidence type="ECO:0000313" key="3">
    <source>
        <dbReference type="Proteomes" id="UP000466514"/>
    </source>
</evidence>
<dbReference type="EMBL" id="AP022574">
    <property type="protein sequence ID" value="BBX69941.1"/>
    <property type="molecule type" value="Genomic_DNA"/>
</dbReference>
<sequence>MGYRLEVITDNVPEAVRHAGGLMFDRSRAGWQVVVITNDVSHTRALTILGVRAQPPGQVEDRRYGPERQTTISSADDFAADEEPPGGSDIHPHNQLLLWSLGDNDESSDLYPLKYRLSPAARTFKTHALRSTGQSTGVENCEYFWAVSTIEYGISTDLSPVDDPAHFPGSADRVGARPPTVVGEFARG</sequence>
<keyword evidence="3" id="KW-1185">Reference proteome</keyword>
<feature type="region of interest" description="Disordered" evidence="1">
    <location>
        <begin position="56"/>
        <end position="92"/>
    </location>
</feature>
<dbReference type="RefSeq" id="WP_163723310.1">
    <property type="nucleotide sequence ID" value="NZ_AP022574.1"/>
</dbReference>
<protein>
    <submittedName>
        <fullName evidence="2">Uncharacterized protein</fullName>
    </submittedName>
</protein>
<evidence type="ECO:0000313" key="2">
    <source>
        <dbReference type="EMBL" id="BBX69941.1"/>
    </source>
</evidence>
<dbReference type="Proteomes" id="UP000466514">
    <property type="component" value="Chromosome"/>
</dbReference>
<reference evidence="2 3" key="1">
    <citation type="journal article" date="2019" name="Emerg. Microbes Infect.">
        <title>Comprehensive subspecies identification of 175 nontuberculous mycobacteria species based on 7547 genomic profiles.</title>
        <authorList>
            <person name="Matsumoto Y."/>
            <person name="Kinjo T."/>
            <person name="Motooka D."/>
            <person name="Nabeya D."/>
            <person name="Jung N."/>
            <person name="Uechi K."/>
            <person name="Horii T."/>
            <person name="Iida T."/>
            <person name="Fujita J."/>
            <person name="Nakamura S."/>
        </authorList>
    </citation>
    <scope>NUCLEOTIDE SEQUENCE [LARGE SCALE GENOMIC DNA]</scope>
    <source>
        <strain evidence="2 3">JCM 13323</strain>
    </source>
</reference>
<evidence type="ECO:0000256" key="1">
    <source>
        <dbReference type="SAM" id="MobiDB-lite"/>
    </source>
</evidence>
<name>A0A7I7MCC0_9MYCO</name>
<accession>A0A7I7MCC0</accession>
<dbReference type="KEGG" id="mpsc:MPSYJ_34020"/>
<proteinExistence type="predicted"/>
<dbReference type="AlphaFoldDB" id="A0A7I7MCC0"/>